<evidence type="ECO:0000256" key="1">
    <source>
        <dbReference type="SAM" id="SignalP"/>
    </source>
</evidence>
<organism evidence="2 3">
    <name type="scientific">Aliikangiella marina</name>
    <dbReference type="NCBI Taxonomy" id="1712262"/>
    <lineage>
        <taxon>Bacteria</taxon>
        <taxon>Pseudomonadati</taxon>
        <taxon>Pseudomonadota</taxon>
        <taxon>Gammaproteobacteria</taxon>
        <taxon>Oceanospirillales</taxon>
        <taxon>Pleioneaceae</taxon>
        <taxon>Aliikangiella</taxon>
    </lineage>
</organism>
<reference evidence="2 3" key="1">
    <citation type="submission" date="2019-06" db="EMBL/GenBank/DDBJ databases">
        <title>Draft genome of Aliikangiella marina GYP-15.</title>
        <authorList>
            <person name="Wang G."/>
        </authorList>
    </citation>
    <scope>NUCLEOTIDE SEQUENCE [LARGE SCALE GENOMIC DNA]</scope>
    <source>
        <strain evidence="2 3">GYP-15</strain>
    </source>
</reference>
<evidence type="ECO:0000313" key="3">
    <source>
        <dbReference type="Proteomes" id="UP000317839"/>
    </source>
</evidence>
<dbReference type="OrthoDB" id="6267749at2"/>
<dbReference type="RefSeq" id="WP_142887812.1">
    <property type="nucleotide sequence ID" value="NZ_VIKR01000001.1"/>
</dbReference>
<dbReference type="EMBL" id="VIKR01000001">
    <property type="protein sequence ID" value="TQV76451.1"/>
    <property type="molecule type" value="Genomic_DNA"/>
</dbReference>
<proteinExistence type="predicted"/>
<dbReference type="AlphaFoldDB" id="A0A545TH36"/>
<dbReference type="Proteomes" id="UP000317839">
    <property type="component" value="Unassembled WGS sequence"/>
</dbReference>
<keyword evidence="1" id="KW-0732">Signal</keyword>
<feature type="chain" id="PRO_5021959369" evidence="1">
    <location>
        <begin position="24"/>
        <end position="118"/>
    </location>
</feature>
<name>A0A545TH36_9GAMM</name>
<keyword evidence="3" id="KW-1185">Reference proteome</keyword>
<comment type="caution">
    <text evidence="2">The sequence shown here is derived from an EMBL/GenBank/DDBJ whole genome shotgun (WGS) entry which is preliminary data.</text>
</comment>
<evidence type="ECO:0000313" key="2">
    <source>
        <dbReference type="EMBL" id="TQV76451.1"/>
    </source>
</evidence>
<protein>
    <submittedName>
        <fullName evidence="2">Uncharacterized protein</fullName>
    </submittedName>
</protein>
<feature type="signal peptide" evidence="1">
    <location>
        <begin position="1"/>
        <end position="23"/>
    </location>
</feature>
<gene>
    <name evidence="2" type="ORF">FLL45_00345</name>
</gene>
<sequence length="118" mass="13110">MKNYTIKALILLTTLLVAMPALGVNRYCSGKIQQVWVDSSGGVLIRSTWRNDHTQICDIDSEWKGVTAEVCKTWFSLIQTISVSGEDAKVYYADAPTCDALPTYRNAPAPGYVMLNLY</sequence>
<accession>A0A545TH36</accession>